<reference evidence="2 3" key="1">
    <citation type="submission" date="2024-09" db="EMBL/GenBank/DDBJ databases">
        <authorList>
            <person name="Sun Q."/>
            <person name="Mori K."/>
        </authorList>
    </citation>
    <scope>NUCLEOTIDE SEQUENCE [LARGE SCALE GENOMIC DNA]</scope>
    <source>
        <strain evidence="2 3">KCTC 23279</strain>
    </source>
</reference>
<dbReference type="EMBL" id="JBHLWM010000008">
    <property type="protein sequence ID" value="MFC0242577.1"/>
    <property type="molecule type" value="Genomic_DNA"/>
</dbReference>
<dbReference type="InterPro" id="IPR016181">
    <property type="entry name" value="Acyl_CoA_acyltransferase"/>
</dbReference>
<comment type="caution">
    <text evidence="2">The sequence shown here is derived from an EMBL/GenBank/DDBJ whole genome shotgun (WGS) entry which is preliminary data.</text>
</comment>
<evidence type="ECO:0000259" key="1">
    <source>
        <dbReference type="Pfam" id="PF13480"/>
    </source>
</evidence>
<dbReference type="RefSeq" id="WP_378390678.1">
    <property type="nucleotide sequence ID" value="NZ_JBHLWM010000008.1"/>
</dbReference>
<sequence>MPQTSISSHPARRLRQPPLRVITGGDTERADAVEVRIEPLGDSAATEAGWRDLQARAAPSFFTSWLWIGTWLAHLPKNVTPHLITAMMSGRVVGMAIVCRRKTWRLGVRPRARWFLHETGDARFDRLAIEYNGILVDRSAGEAITIECLDRAVRHLGRLDQLVLSGITTDLDAATCRVAANAGLRAEATNVDTAHWVDFGEIRRANKDYRASLGRNTRQAVSRTLRLYEERGPVEHRIMETVPEALAAFAEFAELHNARWGRKGAFANPVFRPFHEDLIARGVPTGAVRISRTTVGGHTIGVLYNFVHDGEVLHYQSGFLYEEDAKLKPGLLSHVLAIEDSFARGERGYDFMAGSAAHKTRLANAQRTLKRVVVGRDTIEHRIEAMVRQGKRALAEFRNAAE</sequence>
<evidence type="ECO:0000313" key="3">
    <source>
        <dbReference type="Proteomes" id="UP001589775"/>
    </source>
</evidence>
<dbReference type="Pfam" id="PF13480">
    <property type="entry name" value="Acetyltransf_6"/>
    <property type="match status" value="1"/>
</dbReference>
<evidence type="ECO:0000313" key="2">
    <source>
        <dbReference type="EMBL" id="MFC0242577.1"/>
    </source>
</evidence>
<protein>
    <submittedName>
        <fullName evidence="2">GNAT family N-acetyltransferase</fullName>
    </submittedName>
</protein>
<dbReference type="SUPFAM" id="SSF55729">
    <property type="entry name" value="Acyl-CoA N-acyltransferases (Nat)"/>
    <property type="match status" value="1"/>
</dbReference>
<accession>A0ABV6EWG9</accession>
<dbReference type="Proteomes" id="UP001589775">
    <property type="component" value="Unassembled WGS sequence"/>
</dbReference>
<feature type="domain" description="BioF2-like acetyltransferase" evidence="1">
    <location>
        <begin position="215"/>
        <end position="359"/>
    </location>
</feature>
<keyword evidence="3" id="KW-1185">Reference proteome</keyword>
<organism evidence="2 3">
    <name type="scientific">Rhodopseudomonas telluris</name>
    <dbReference type="NCBI Taxonomy" id="644215"/>
    <lineage>
        <taxon>Bacteria</taxon>
        <taxon>Pseudomonadati</taxon>
        <taxon>Pseudomonadota</taxon>
        <taxon>Alphaproteobacteria</taxon>
        <taxon>Hyphomicrobiales</taxon>
        <taxon>Nitrobacteraceae</taxon>
        <taxon>Rhodopseudomonas</taxon>
    </lineage>
</organism>
<gene>
    <name evidence="2" type="ORF">ACFFJ6_18940</name>
</gene>
<proteinExistence type="predicted"/>
<name>A0ABV6EWG9_9BRAD</name>
<dbReference type="InterPro" id="IPR038740">
    <property type="entry name" value="BioF2-like_GNAT_dom"/>
</dbReference>
<dbReference type="Gene3D" id="3.40.630.30">
    <property type="match status" value="1"/>
</dbReference>